<organism evidence="6">
    <name type="scientific">Capitella teleta</name>
    <name type="common">Polychaete worm</name>
    <dbReference type="NCBI Taxonomy" id="283909"/>
    <lineage>
        <taxon>Eukaryota</taxon>
        <taxon>Metazoa</taxon>
        <taxon>Spiralia</taxon>
        <taxon>Lophotrochozoa</taxon>
        <taxon>Annelida</taxon>
        <taxon>Polychaeta</taxon>
        <taxon>Sedentaria</taxon>
        <taxon>Scolecida</taxon>
        <taxon>Capitellidae</taxon>
        <taxon>Capitella</taxon>
    </lineage>
</organism>
<evidence type="ECO:0000313" key="8">
    <source>
        <dbReference type="Proteomes" id="UP000014760"/>
    </source>
</evidence>
<feature type="repeat" description="WD" evidence="4">
    <location>
        <begin position="69"/>
        <end position="95"/>
    </location>
</feature>
<reference evidence="8" key="1">
    <citation type="submission" date="2012-12" db="EMBL/GenBank/DDBJ databases">
        <authorList>
            <person name="Hellsten U."/>
            <person name="Grimwood J."/>
            <person name="Chapman J.A."/>
            <person name="Shapiro H."/>
            <person name="Aerts A."/>
            <person name="Otillar R.P."/>
            <person name="Terry A.Y."/>
            <person name="Boore J.L."/>
            <person name="Simakov O."/>
            <person name="Marletaz F."/>
            <person name="Cho S.-J."/>
            <person name="Edsinger-Gonzales E."/>
            <person name="Havlak P."/>
            <person name="Kuo D.-H."/>
            <person name="Larsson T."/>
            <person name="Lv J."/>
            <person name="Arendt D."/>
            <person name="Savage R."/>
            <person name="Osoegawa K."/>
            <person name="de Jong P."/>
            <person name="Lindberg D.R."/>
            <person name="Seaver E.C."/>
            <person name="Weisblat D.A."/>
            <person name="Putnam N.H."/>
            <person name="Grigoriev I.V."/>
            <person name="Rokhsar D.S."/>
        </authorList>
    </citation>
    <scope>NUCLEOTIDE SEQUENCE</scope>
    <source>
        <strain evidence="8">I ESC-2004</strain>
    </source>
</reference>
<keyword evidence="8" id="KW-1185">Reference proteome</keyword>
<accession>R7VAP2</accession>
<sequence length="159" mass="18192">MLDFAVYLPREIMEKVLSYFSARELSQIALCNKLWRDLSNTDALWLHQCMIRGWLKYGVHEIVNCCDFDKKRIVSGSSDGTAKVWSSLSGRCTATLFGHSAEVYCIAYTGQYIATGSSDSSVKVWNLQVKARYNDTHYTDKFTYRQLFGRNRSATMLKA</sequence>
<dbReference type="PANTHER" id="PTHR19872:SF9">
    <property type="entry name" value="UBIQUITIN-BINDING SDF UBIQUITIN LIGASE COMPLEX SUBUNIT"/>
    <property type="match status" value="1"/>
</dbReference>
<dbReference type="EMBL" id="AMQN01037670">
    <property type="status" value="NOT_ANNOTATED_CDS"/>
    <property type="molecule type" value="Genomic_DNA"/>
</dbReference>
<keyword evidence="1 4" id="KW-0853">WD repeat</keyword>
<dbReference type="InterPro" id="IPR019775">
    <property type="entry name" value="WD40_repeat_CS"/>
</dbReference>
<dbReference type="SUPFAM" id="SSF81383">
    <property type="entry name" value="F-box domain"/>
    <property type="match status" value="1"/>
</dbReference>
<dbReference type="PROSITE" id="PS00678">
    <property type="entry name" value="WD_REPEATS_1"/>
    <property type="match status" value="1"/>
</dbReference>
<dbReference type="PROSITE" id="PS50082">
    <property type="entry name" value="WD_REPEATS_2"/>
    <property type="match status" value="2"/>
</dbReference>
<dbReference type="PROSITE" id="PS50294">
    <property type="entry name" value="WD_REPEATS_REGION"/>
    <property type="match status" value="1"/>
</dbReference>
<gene>
    <name evidence="6" type="ORF">CAPTEDRAFT_195238</name>
</gene>
<proteinExistence type="predicted"/>
<evidence type="ECO:0000313" key="6">
    <source>
        <dbReference type="EMBL" id="ELU15602.1"/>
    </source>
</evidence>
<dbReference type="InterPro" id="IPR015943">
    <property type="entry name" value="WD40/YVTN_repeat-like_dom_sf"/>
</dbReference>
<name>R7VAP2_CAPTE</name>
<dbReference type="Gene3D" id="2.130.10.10">
    <property type="entry name" value="YVTN repeat-like/Quinoprotein amine dehydrogenase"/>
    <property type="match status" value="1"/>
</dbReference>
<dbReference type="Gene3D" id="1.20.1280.50">
    <property type="match status" value="1"/>
</dbReference>
<evidence type="ECO:0000256" key="4">
    <source>
        <dbReference type="PROSITE-ProRule" id="PRU00221"/>
    </source>
</evidence>
<reference evidence="7" key="3">
    <citation type="submission" date="2015-06" db="UniProtKB">
        <authorList>
            <consortium name="EnsemblMetazoa"/>
        </authorList>
    </citation>
    <scope>IDENTIFICATION</scope>
</reference>
<feature type="repeat" description="WD" evidence="4">
    <location>
        <begin position="96"/>
        <end position="128"/>
    </location>
</feature>
<feature type="domain" description="F-box" evidence="5">
    <location>
        <begin position="2"/>
        <end position="48"/>
    </location>
</feature>
<dbReference type="InterPro" id="IPR001680">
    <property type="entry name" value="WD40_rpt"/>
</dbReference>
<dbReference type="EMBL" id="AMQN01037671">
    <property type="status" value="NOT_ANNOTATED_CDS"/>
    <property type="molecule type" value="Genomic_DNA"/>
</dbReference>
<dbReference type="EMBL" id="KB293723">
    <property type="protein sequence ID" value="ELU15602.1"/>
    <property type="molecule type" value="Genomic_DNA"/>
</dbReference>
<dbReference type="OMA" id="NRCASSH"/>
<dbReference type="InterPro" id="IPR051075">
    <property type="entry name" value="SCF_subunit_WD-repeat"/>
</dbReference>
<evidence type="ECO:0000256" key="1">
    <source>
        <dbReference type="ARBA" id="ARBA00022574"/>
    </source>
</evidence>
<evidence type="ECO:0000256" key="2">
    <source>
        <dbReference type="ARBA" id="ARBA00022737"/>
    </source>
</evidence>
<evidence type="ECO:0000256" key="3">
    <source>
        <dbReference type="ARBA" id="ARBA00022786"/>
    </source>
</evidence>
<dbReference type="SMART" id="SM00256">
    <property type="entry name" value="FBOX"/>
    <property type="match status" value="1"/>
</dbReference>
<evidence type="ECO:0000313" key="7">
    <source>
        <dbReference type="EnsemblMetazoa" id="CapteP195238"/>
    </source>
</evidence>
<dbReference type="Pfam" id="PF12937">
    <property type="entry name" value="F-box-like"/>
    <property type="match status" value="1"/>
</dbReference>
<dbReference type="SMART" id="SM00320">
    <property type="entry name" value="WD40"/>
    <property type="match status" value="2"/>
</dbReference>
<dbReference type="InterPro" id="IPR036322">
    <property type="entry name" value="WD40_repeat_dom_sf"/>
</dbReference>
<dbReference type="AlphaFoldDB" id="R7VAP2"/>
<reference evidence="6 8" key="2">
    <citation type="journal article" date="2013" name="Nature">
        <title>Insights into bilaterian evolution from three spiralian genomes.</title>
        <authorList>
            <person name="Simakov O."/>
            <person name="Marletaz F."/>
            <person name="Cho S.J."/>
            <person name="Edsinger-Gonzales E."/>
            <person name="Havlak P."/>
            <person name="Hellsten U."/>
            <person name="Kuo D.H."/>
            <person name="Larsson T."/>
            <person name="Lv J."/>
            <person name="Arendt D."/>
            <person name="Savage R."/>
            <person name="Osoegawa K."/>
            <person name="de Jong P."/>
            <person name="Grimwood J."/>
            <person name="Chapman J.A."/>
            <person name="Shapiro H."/>
            <person name="Aerts A."/>
            <person name="Otillar R.P."/>
            <person name="Terry A.Y."/>
            <person name="Boore J.L."/>
            <person name="Grigoriev I.V."/>
            <person name="Lindberg D.R."/>
            <person name="Seaver E.C."/>
            <person name="Weisblat D.A."/>
            <person name="Putnam N.H."/>
            <person name="Rokhsar D.S."/>
        </authorList>
    </citation>
    <scope>NUCLEOTIDE SEQUENCE</scope>
    <source>
        <strain evidence="6 8">I ESC-2004</strain>
    </source>
</reference>
<dbReference type="SUPFAM" id="SSF50978">
    <property type="entry name" value="WD40 repeat-like"/>
    <property type="match status" value="1"/>
</dbReference>
<dbReference type="EnsemblMetazoa" id="CapteT195238">
    <property type="protein sequence ID" value="CapteP195238"/>
    <property type="gene ID" value="CapteG195238"/>
</dbReference>
<keyword evidence="2" id="KW-0677">Repeat</keyword>
<protein>
    <recommendedName>
        <fullName evidence="5">F-box domain-containing protein</fullName>
    </recommendedName>
</protein>
<keyword evidence="3" id="KW-0833">Ubl conjugation pathway</keyword>
<evidence type="ECO:0000259" key="5">
    <source>
        <dbReference type="PROSITE" id="PS50181"/>
    </source>
</evidence>
<dbReference type="PANTHER" id="PTHR19872">
    <property type="entry name" value="UBIQUITIN LIGASE SPECIFICITY FACTOR/HREP PROTEIN"/>
    <property type="match status" value="1"/>
</dbReference>
<dbReference type="HOGENOM" id="CLU_1662459_0_0_1"/>
<dbReference type="OrthoDB" id="19711at2759"/>
<dbReference type="PROSITE" id="PS50181">
    <property type="entry name" value="FBOX"/>
    <property type="match status" value="1"/>
</dbReference>
<dbReference type="InterPro" id="IPR036047">
    <property type="entry name" value="F-box-like_dom_sf"/>
</dbReference>
<dbReference type="InterPro" id="IPR001810">
    <property type="entry name" value="F-box_dom"/>
</dbReference>
<dbReference type="STRING" id="283909.R7VAP2"/>
<dbReference type="Pfam" id="PF00400">
    <property type="entry name" value="WD40"/>
    <property type="match status" value="2"/>
</dbReference>
<dbReference type="Proteomes" id="UP000014760">
    <property type="component" value="Unassembled WGS sequence"/>
</dbReference>